<dbReference type="OrthoDB" id="327391at2759"/>
<comment type="caution">
    <text evidence="1">The sequence shown here is derived from an EMBL/GenBank/DDBJ whole genome shotgun (WGS) entry which is preliminary data.</text>
</comment>
<proteinExistence type="predicted"/>
<dbReference type="InterPro" id="IPR015915">
    <property type="entry name" value="Kelch-typ_b-propeller"/>
</dbReference>
<dbReference type="SMART" id="SM00612">
    <property type="entry name" value="Kelch"/>
    <property type="match status" value="1"/>
</dbReference>
<dbReference type="AlphaFoldDB" id="A0A1R2B1U6"/>
<name>A0A1R2B1U6_9CILI</name>
<organism evidence="1 2">
    <name type="scientific">Stentor coeruleus</name>
    <dbReference type="NCBI Taxonomy" id="5963"/>
    <lineage>
        <taxon>Eukaryota</taxon>
        <taxon>Sar</taxon>
        <taxon>Alveolata</taxon>
        <taxon>Ciliophora</taxon>
        <taxon>Postciliodesmatophora</taxon>
        <taxon>Heterotrichea</taxon>
        <taxon>Heterotrichida</taxon>
        <taxon>Stentoridae</taxon>
        <taxon>Stentor</taxon>
    </lineage>
</organism>
<evidence type="ECO:0000313" key="2">
    <source>
        <dbReference type="Proteomes" id="UP000187209"/>
    </source>
</evidence>
<reference evidence="1 2" key="1">
    <citation type="submission" date="2016-11" db="EMBL/GenBank/DDBJ databases">
        <title>The macronuclear genome of Stentor coeruleus: a giant cell with tiny introns.</title>
        <authorList>
            <person name="Slabodnick M."/>
            <person name="Ruby J.G."/>
            <person name="Reiff S.B."/>
            <person name="Swart E.C."/>
            <person name="Gosai S."/>
            <person name="Prabakaran S."/>
            <person name="Witkowska E."/>
            <person name="Larue G.E."/>
            <person name="Fisher S."/>
            <person name="Freeman R.M."/>
            <person name="Gunawardena J."/>
            <person name="Chu W."/>
            <person name="Stover N.A."/>
            <person name="Gregory B.D."/>
            <person name="Nowacki M."/>
            <person name="Derisi J."/>
            <person name="Roy S.W."/>
            <person name="Marshall W.F."/>
            <person name="Sood P."/>
        </authorList>
    </citation>
    <scope>NUCLEOTIDE SEQUENCE [LARGE SCALE GENOMIC DNA]</scope>
    <source>
        <strain evidence="1">WM001</strain>
    </source>
</reference>
<keyword evidence="2" id="KW-1185">Reference proteome</keyword>
<dbReference type="InterPro" id="IPR006652">
    <property type="entry name" value="Kelch_1"/>
</dbReference>
<dbReference type="SUPFAM" id="SSF117281">
    <property type="entry name" value="Kelch motif"/>
    <property type="match status" value="1"/>
</dbReference>
<dbReference type="Proteomes" id="UP000187209">
    <property type="component" value="Unassembled WGS sequence"/>
</dbReference>
<gene>
    <name evidence="1" type="ORF">SteCoe_31244</name>
</gene>
<accession>A0A1R2B1U6</accession>
<dbReference type="EMBL" id="MPUH01001060">
    <property type="protein sequence ID" value="OMJ70716.1"/>
    <property type="molecule type" value="Genomic_DNA"/>
</dbReference>
<protein>
    <submittedName>
        <fullName evidence="1">Uncharacterized protein</fullName>
    </submittedName>
</protein>
<evidence type="ECO:0000313" key="1">
    <source>
        <dbReference type="EMBL" id="OMJ70716.1"/>
    </source>
</evidence>
<dbReference type="Gene3D" id="2.120.10.80">
    <property type="entry name" value="Kelch-type beta propeller"/>
    <property type="match status" value="1"/>
</dbReference>
<sequence length="494" mass="56785">METHKCNCGKQGTFRCIACTKKEILCLECISGHLAQNPLDSIIPLRVEHKHETNRNICGVCNESPAQHLQVFDSNTVPLCKTCKKNISLNNPSVFIPIKWKDIVTGSKDINEIYVRSNCVTRALEEADKIYSKNPRENAVIKMRDLIIKNSNKIAEGILNTSTGNIEKNSEILRTIKKDIEQQSLKKDIDTNILGGKLLMSIIQFGVPCDLPIESSYQINEDEIKQTVEKLYKKFEIKTIKSGFYVYLFTPGKQNLTKIDVEKMTRKEFIFDRNWTFEASWHELENGNIFFCGGNGQNNSEVLIVDVTNRSVTPKKNFIGRSGHSILEKHGNVYVFGGNKGNIAEKYSLIANEWEQLTDLPMRISRISICEIHNGIFMTGIDCQNVFVYNMAANTYTDAGSHLEPYRNKNKMVFCHEDTIYCMCGDKLFYCNSQRLNIWSEVEIPDKDWWSYSKPVIYRNCAYFIKYFVRNLWQLDLKTFALNERIICDIPISS</sequence>